<dbReference type="InterPro" id="IPR011707">
    <property type="entry name" value="Cu-oxidase-like_N"/>
</dbReference>
<dbReference type="InterPro" id="IPR024715">
    <property type="entry name" value="Factor_5/8-like"/>
</dbReference>
<protein>
    <recommendedName>
        <fullName evidence="13">F5/8 type C domain-containing protein</fullName>
    </recommendedName>
</protein>
<dbReference type="PROSITE" id="PS00079">
    <property type="entry name" value="MULTICOPPER_OXIDASE1"/>
    <property type="match status" value="2"/>
</dbReference>
<dbReference type="InterPro" id="IPR000421">
    <property type="entry name" value="FA58C"/>
</dbReference>
<feature type="disulfide bond" evidence="10">
    <location>
        <begin position="804"/>
        <end position="830"/>
    </location>
</feature>
<dbReference type="Gene3D" id="2.60.120.260">
    <property type="entry name" value="Galactose-binding domain-like"/>
    <property type="match status" value="2"/>
</dbReference>
<dbReference type="SMART" id="SM00231">
    <property type="entry name" value="FA58C"/>
    <property type="match status" value="2"/>
</dbReference>
<evidence type="ECO:0000256" key="2">
    <source>
        <dbReference type="ARBA" id="ARBA00010609"/>
    </source>
</evidence>
<feature type="chain" id="PRO_5047198319" description="F5/8 type C domain-containing protein" evidence="12">
    <location>
        <begin position="16"/>
        <end position="1270"/>
    </location>
</feature>
<dbReference type="Gene3D" id="2.60.40.420">
    <property type="entry name" value="Cupredoxins - blue copper proteins"/>
    <property type="match status" value="6"/>
</dbReference>
<evidence type="ECO:0000256" key="6">
    <source>
        <dbReference type="ARBA" id="ARBA00022737"/>
    </source>
</evidence>
<dbReference type="SUPFAM" id="SSF49503">
    <property type="entry name" value="Cupredoxins"/>
    <property type="match status" value="6"/>
</dbReference>
<feature type="domain" description="F5/8 type C" evidence="13">
    <location>
        <begin position="964"/>
        <end position="1109"/>
    </location>
</feature>
<keyword evidence="4" id="KW-0479">Metal-binding</keyword>
<evidence type="ECO:0000256" key="8">
    <source>
        <dbReference type="ARBA" id="ARBA00023157"/>
    </source>
</evidence>
<keyword evidence="6" id="KW-0677">Repeat</keyword>
<dbReference type="PROSITE" id="PS01286">
    <property type="entry name" value="FA58C_2"/>
    <property type="match status" value="2"/>
</dbReference>
<dbReference type="Ensembl" id="ENSGMOT00000013452.2">
    <property type="protein sequence ID" value="ENSGMOP00000013103.2"/>
    <property type="gene ID" value="ENSGMOG00000012232.2"/>
</dbReference>
<keyword evidence="7" id="KW-0106">Calcium</keyword>
<evidence type="ECO:0000256" key="10">
    <source>
        <dbReference type="PIRSR" id="PIRSR000354-1"/>
    </source>
</evidence>
<dbReference type="Pfam" id="PF07731">
    <property type="entry name" value="Cu-oxidase_2"/>
    <property type="match status" value="1"/>
</dbReference>
<evidence type="ECO:0000256" key="11">
    <source>
        <dbReference type="SAM" id="MobiDB-lite"/>
    </source>
</evidence>
<sequence>MGLPLLCALAQPLLSPLVPTPPPPTTRHFYIAAVEIGWDYVFTDGLQGPVIRAQAGDRLVVHFKNLASESFSISPVGITYWKQSEGAGYEDSTGGQEKQDDAVSPGGSYVYVWDISAKDGPTSSDPECLTYSYSSQVDTVRDLNSGLVGALLICKSSAFGEDGLRRSPEFVLLFAVFDETKSWYGEVGERRTRERYRKSSGRKEYHTINGYINATLPGLTMCLNERSVFWHLIGVGTAPEIHSIQFQDHSLQVMSQRKLYMEMTPMTFTTAEMRPASKGRFLISCRIHAHKDAGMNAVFSVEDCPAARGPTLHHVKHQNYDDYSDYDNAMFNSVDFQAQKPGPQIRASRGRRSSIRMHFIAAEEVTWNYASHLKPTDSLLHQYFRVSPEQLGFQYKKAVFLEYTDATFTAKKTSDGTLQGPLLKGEVNDQVHIIFKNMASRPYNIYPTGLISDLRSMGVPPNTTFSYVWKLGPDSGPLEGDPQCLTQLYQSTVHPERDLASGLVGTLLICKYEAIDHVGQMSMMFAVFDENRSWYIDQNIHTYSSDPSKVDPSDPDFLSSNIIYSVNGGMFRGREFATCQSDVTFWHVVNVGTQSDFLSVYFRGNPIKRQDANQWVLTLFPMTGETIPMEAELIGRYEYGTMDHVDPRSGTGDNKYRNYYIAAEEVTWDYGIRIPPQLIRPREMRRGMRKFLPEYKKVVFRAYTNGDFKHPVVIGELQEHLGIMGPFIRAEVHEQLTVTFRNKASRPYSFHLQGVYDKSQGGGMAQTQTDPTGVPGEAVPPGESRVYTWKITKKQGPYETEFACKAGAYYSTVNKEKDLHSGLIGPLVICRPNTLDPKLGLQADLQEYALLFHSFDETKSWYLEENLRRHCTPPCRAPLRCGAAINGYVAETLPGLLVAQHQRVRWHLLNVGGDGEYHAVHFHGLAFNTNTEQQHRAGVFNLYPGVFGTVEMRPPMVGTWLVECTVGDYQLAGMRAKMLVYDPRYWGPNLARLDMAGSTNAWMGNNIGSWLQVDMGRPTLVHGLQTQGASAGLRDHFVSLYELSYSLDQLTWNTYRGNQTQQRYFFKGNMDSSSVKDHRLSPPIVARYVRIQPLVVVKKPALRLELLGCDLNSCSMPLGLQRRKIPDGSFSASSVRSSWRHTWSAKLARLHQGGSANAWRPKNNNPHEWLQVDLQRVQRVTGLVTQGARALLTQMMVTEFSVALSNDGRTWSTVLEEETIFSGNSDPDEESLALFEPPVFARYLRVQPRGWINDIALRLEVLGCDTQQRT</sequence>
<evidence type="ECO:0000256" key="1">
    <source>
        <dbReference type="ARBA" id="ARBA00004613"/>
    </source>
</evidence>
<dbReference type="GO" id="GO:0005576">
    <property type="term" value="C:extracellular region"/>
    <property type="evidence" value="ECO:0007669"/>
    <property type="project" value="UniProtKB-SubCell"/>
</dbReference>
<evidence type="ECO:0000256" key="7">
    <source>
        <dbReference type="ARBA" id="ARBA00022837"/>
    </source>
</evidence>
<reference evidence="14" key="1">
    <citation type="submission" date="2025-08" db="UniProtKB">
        <authorList>
            <consortium name="Ensembl"/>
        </authorList>
    </citation>
    <scope>IDENTIFICATION</scope>
</reference>
<keyword evidence="8 10" id="KW-1015">Disulfide bond</keyword>
<dbReference type="GO" id="GO:0038023">
    <property type="term" value="F:signaling receptor activity"/>
    <property type="evidence" value="ECO:0007669"/>
    <property type="project" value="TreeGrafter"/>
</dbReference>
<keyword evidence="9" id="KW-0325">Glycoprotein</keyword>
<keyword evidence="5 12" id="KW-0732">Signal</keyword>
<dbReference type="InterPro" id="IPR008972">
    <property type="entry name" value="Cupredoxin"/>
</dbReference>
<feature type="region of interest" description="Disordered" evidence="11">
    <location>
        <begin position="759"/>
        <end position="779"/>
    </location>
</feature>
<evidence type="ECO:0000256" key="9">
    <source>
        <dbReference type="ARBA" id="ARBA00023180"/>
    </source>
</evidence>
<name>A0A8C4ZFW0_GADMO</name>
<evidence type="ECO:0000313" key="14">
    <source>
        <dbReference type="Ensembl" id="ENSGMOP00000013103.2"/>
    </source>
</evidence>
<feature type="disulfide bond" evidence="10">
    <location>
        <begin position="871"/>
        <end position="875"/>
    </location>
</feature>
<dbReference type="Pfam" id="PF07732">
    <property type="entry name" value="Cu-oxidase_3"/>
    <property type="match status" value="2"/>
</dbReference>
<organism evidence="14 15">
    <name type="scientific">Gadus morhua</name>
    <name type="common">Atlantic cod</name>
    <dbReference type="NCBI Taxonomy" id="8049"/>
    <lineage>
        <taxon>Eukaryota</taxon>
        <taxon>Metazoa</taxon>
        <taxon>Chordata</taxon>
        <taxon>Craniata</taxon>
        <taxon>Vertebrata</taxon>
        <taxon>Euteleostomi</taxon>
        <taxon>Actinopterygii</taxon>
        <taxon>Neopterygii</taxon>
        <taxon>Teleostei</taxon>
        <taxon>Neoteleostei</taxon>
        <taxon>Acanthomorphata</taxon>
        <taxon>Zeiogadaria</taxon>
        <taxon>Gadariae</taxon>
        <taxon>Gadiformes</taxon>
        <taxon>Gadoidei</taxon>
        <taxon>Gadidae</taxon>
        <taxon>Gadus</taxon>
    </lineage>
</organism>
<evidence type="ECO:0000256" key="4">
    <source>
        <dbReference type="ARBA" id="ARBA00022723"/>
    </source>
</evidence>
<reference evidence="14" key="2">
    <citation type="submission" date="2025-09" db="UniProtKB">
        <authorList>
            <consortium name="Ensembl"/>
        </authorList>
    </citation>
    <scope>IDENTIFICATION</scope>
</reference>
<dbReference type="InterPro" id="IPR011706">
    <property type="entry name" value="Cu-oxidase_C"/>
</dbReference>
<comment type="similarity">
    <text evidence="2">Belongs to the multicopper oxidase family.</text>
</comment>
<dbReference type="PANTHER" id="PTHR46806:SF7">
    <property type="entry name" value="COAGULATION FACTOR VIII"/>
    <property type="match status" value="1"/>
</dbReference>
<evidence type="ECO:0000256" key="12">
    <source>
        <dbReference type="SAM" id="SignalP"/>
    </source>
</evidence>
<keyword evidence="3" id="KW-0964">Secreted</keyword>
<dbReference type="PROSITE" id="PS50022">
    <property type="entry name" value="FA58C_3"/>
    <property type="match status" value="2"/>
</dbReference>
<dbReference type="InterPro" id="IPR033138">
    <property type="entry name" value="Cu_oxidase_CS"/>
</dbReference>
<feature type="domain" description="F5/8 type C" evidence="13">
    <location>
        <begin position="1114"/>
        <end position="1264"/>
    </location>
</feature>
<proteinExistence type="inferred from homology"/>
<dbReference type="GO" id="GO:0005507">
    <property type="term" value="F:copper ion binding"/>
    <property type="evidence" value="ECO:0007669"/>
    <property type="project" value="InterPro"/>
</dbReference>
<dbReference type="SUPFAM" id="SSF49785">
    <property type="entry name" value="Galactose-binding domain-like"/>
    <property type="match status" value="2"/>
</dbReference>
<evidence type="ECO:0000256" key="3">
    <source>
        <dbReference type="ARBA" id="ARBA00022525"/>
    </source>
</evidence>
<dbReference type="InterPro" id="IPR050633">
    <property type="entry name" value="Neuropilin_MCO_CoagFactor"/>
</dbReference>
<comment type="subcellular location">
    <subcellularLocation>
        <location evidence="1">Secreted</location>
    </subcellularLocation>
</comment>
<evidence type="ECO:0000256" key="5">
    <source>
        <dbReference type="ARBA" id="ARBA00022729"/>
    </source>
</evidence>
<gene>
    <name evidence="14" type="primary">f8</name>
</gene>
<accession>A0A8C4ZFW0</accession>
<dbReference type="GeneTree" id="ENSGT00940000160294"/>
<dbReference type="CDD" id="cd00057">
    <property type="entry name" value="FA58C"/>
    <property type="match status" value="2"/>
</dbReference>
<keyword evidence="15" id="KW-1185">Reference proteome</keyword>
<dbReference type="Pfam" id="PF00754">
    <property type="entry name" value="F5_F8_type_C"/>
    <property type="match status" value="2"/>
</dbReference>
<evidence type="ECO:0000313" key="15">
    <source>
        <dbReference type="Proteomes" id="UP000694546"/>
    </source>
</evidence>
<dbReference type="InterPro" id="IPR008979">
    <property type="entry name" value="Galactose-bd-like_sf"/>
</dbReference>
<dbReference type="PIRSF" id="PIRSF000354">
    <property type="entry name" value="Factors_V_VIII"/>
    <property type="match status" value="1"/>
</dbReference>
<dbReference type="GO" id="GO:0005886">
    <property type="term" value="C:plasma membrane"/>
    <property type="evidence" value="ECO:0007669"/>
    <property type="project" value="TreeGrafter"/>
</dbReference>
<evidence type="ECO:0000259" key="13">
    <source>
        <dbReference type="PROSITE" id="PS50022"/>
    </source>
</evidence>
<feature type="signal peptide" evidence="12">
    <location>
        <begin position="1"/>
        <end position="15"/>
    </location>
</feature>
<dbReference type="AlphaFoldDB" id="A0A8C4ZFW0"/>
<dbReference type="GO" id="GO:0016491">
    <property type="term" value="F:oxidoreductase activity"/>
    <property type="evidence" value="ECO:0007669"/>
    <property type="project" value="InterPro"/>
</dbReference>
<dbReference type="PANTHER" id="PTHR46806">
    <property type="entry name" value="F5/8 TYPE C DOMAIN-CONTAINING PROTEIN"/>
    <property type="match status" value="1"/>
</dbReference>
<dbReference type="Proteomes" id="UP000694546">
    <property type="component" value="Chromosome 10"/>
</dbReference>